<dbReference type="AlphaFoldDB" id="A0A5C5ZB27"/>
<evidence type="ECO:0000256" key="1">
    <source>
        <dbReference type="ARBA" id="ARBA00022679"/>
    </source>
</evidence>
<dbReference type="PANTHER" id="PTHR43289">
    <property type="entry name" value="MITOGEN-ACTIVATED PROTEIN KINASE KINASE KINASE 20-RELATED"/>
    <property type="match status" value="1"/>
</dbReference>
<evidence type="ECO:0000256" key="4">
    <source>
        <dbReference type="ARBA" id="ARBA00022840"/>
    </source>
</evidence>
<dbReference type="Proteomes" id="UP000315010">
    <property type="component" value="Unassembled WGS sequence"/>
</dbReference>
<dbReference type="InterPro" id="IPR000719">
    <property type="entry name" value="Prot_kinase_dom"/>
</dbReference>
<proteinExistence type="predicted"/>
<dbReference type="GO" id="GO:0004674">
    <property type="term" value="F:protein serine/threonine kinase activity"/>
    <property type="evidence" value="ECO:0007669"/>
    <property type="project" value="UniProtKB-EC"/>
</dbReference>
<comment type="caution">
    <text evidence="6">The sequence shown here is derived from an EMBL/GenBank/DDBJ whole genome shotgun (WGS) entry which is preliminary data.</text>
</comment>
<dbReference type="PANTHER" id="PTHR43289:SF6">
    <property type="entry name" value="SERINE_THREONINE-PROTEIN KINASE NEKL-3"/>
    <property type="match status" value="1"/>
</dbReference>
<evidence type="ECO:0000259" key="5">
    <source>
        <dbReference type="PROSITE" id="PS50011"/>
    </source>
</evidence>
<dbReference type="GO" id="GO:0005524">
    <property type="term" value="F:ATP binding"/>
    <property type="evidence" value="ECO:0007669"/>
    <property type="project" value="UniProtKB-KW"/>
</dbReference>
<gene>
    <name evidence="6" type="primary">pknA_1</name>
    <name evidence="6" type="ORF">CA13_52340</name>
</gene>
<dbReference type="SUPFAM" id="SSF56112">
    <property type="entry name" value="Protein kinase-like (PK-like)"/>
    <property type="match status" value="1"/>
</dbReference>
<dbReference type="EC" id="2.7.11.1" evidence="6"/>
<keyword evidence="7" id="KW-1185">Reference proteome</keyword>
<dbReference type="RefSeq" id="WP_419194765.1">
    <property type="nucleotide sequence ID" value="NZ_SJPJ01000001.1"/>
</dbReference>
<reference evidence="6 7" key="1">
    <citation type="submission" date="2019-02" db="EMBL/GenBank/DDBJ databases">
        <title>Deep-cultivation of Planctomycetes and their phenomic and genomic characterization uncovers novel biology.</title>
        <authorList>
            <person name="Wiegand S."/>
            <person name="Jogler M."/>
            <person name="Boedeker C."/>
            <person name="Pinto D."/>
            <person name="Vollmers J."/>
            <person name="Rivas-Marin E."/>
            <person name="Kohn T."/>
            <person name="Peeters S.H."/>
            <person name="Heuer A."/>
            <person name="Rast P."/>
            <person name="Oberbeckmann S."/>
            <person name="Bunk B."/>
            <person name="Jeske O."/>
            <person name="Meyerdierks A."/>
            <person name="Storesund J.E."/>
            <person name="Kallscheuer N."/>
            <person name="Luecker S."/>
            <person name="Lage O.M."/>
            <person name="Pohl T."/>
            <person name="Merkel B.J."/>
            <person name="Hornburger P."/>
            <person name="Mueller R.-W."/>
            <person name="Bruemmer F."/>
            <person name="Labrenz M."/>
            <person name="Spormann A.M."/>
            <person name="Op Den Camp H."/>
            <person name="Overmann J."/>
            <person name="Amann R."/>
            <person name="Jetten M.S.M."/>
            <person name="Mascher T."/>
            <person name="Medema M.H."/>
            <person name="Devos D.P."/>
            <person name="Kaster A.-K."/>
            <person name="Ovreas L."/>
            <person name="Rohde M."/>
            <person name="Galperin M.Y."/>
            <person name="Jogler C."/>
        </authorList>
    </citation>
    <scope>NUCLEOTIDE SEQUENCE [LARGE SCALE GENOMIC DNA]</scope>
    <source>
        <strain evidence="6 7">CA13</strain>
    </source>
</reference>
<dbReference type="Gene3D" id="1.10.510.10">
    <property type="entry name" value="Transferase(Phosphotransferase) domain 1"/>
    <property type="match status" value="1"/>
</dbReference>
<keyword evidence="1 6" id="KW-0808">Transferase</keyword>
<dbReference type="Pfam" id="PF00069">
    <property type="entry name" value="Pkinase"/>
    <property type="match status" value="1"/>
</dbReference>
<dbReference type="EMBL" id="SJPJ01000001">
    <property type="protein sequence ID" value="TWT83763.1"/>
    <property type="molecule type" value="Genomic_DNA"/>
</dbReference>
<protein>
    <submittedName>
        <fullName evidence="6">Serine/threonine-protein kinase PknA</fullName>
        <ecNumber evidence="6">2.7.11.1</ecNumber>
    </submittedName>
</protein>
<dbReference type="InterPro" id="IPR011009">
    <property type="entry name" value="Kinase-like_dom_sf"/>
</dbReference>
<dbReference type="PROSITE" id="PS50011">
    <property type="entry name" value="PROTEIN_KINASE_DOM"/>
    <property type="match status" value="1"/>
</dbReference>
<feature type="domain" description="Protein kinase" evidence="5">
    <location>
        <begin position="13"/>
        <end position="276"/>
    </location>
</feature>
<evidence type="ECO:0000256" key="3">
    <source>
        <dbReference type="ARBA" id="ARBA00022777"/>
    </source>
</evidence>
<sequence>MPEVLLKKQTAKTNSGTILGIWRLGQVVYRSESAELSLAQPADATGSPRWDYILRRSIGASEIESVRQVRQFTVCASQVFHPNLIAVLDASDSDTSPFLVMPRLDGETMQTSLDAEPRKALPVALWFIRQVSQALEALHASGWVHGDVKPDNVIIGPTGHVTLIDLGFADRVHSLPSRLFRGTPQYAAPETLTGQSVTLPASDVFSLGRVLWQWMTRVKTASELQLSPVAELIEQMVAENPTERPTASGITRELLRLEIESLGCHIEPERRSRRAA</sequence>
<name>A0A5C5ZB27_9BACT</name>
<accession>A0A5C5ZB27</accession>
<evidence type="ECO:0000313" key="6">
    <source>
        <dbReference type="EMBL" id="TWT83763.1"/>
    </source>
</evidence>
<dbReference type="SMART" id="SM00220">
    <property type="entry name" value="S_TKc"/>
    <property type="match status" value="1"/>
</dbReference>
<organism evidence="6 7">
    <name type="scientific">Novipirellula herctigrandis</name>
    <dbReference type="NCBI Taxonomy" id="2527986"/>
    <lineage>
        <taxon>Bacteria</taxon>
        <taxon>Pseudomonadati</taxon>
        <taxon>Planctomycetota</taxon>
        <taxon>Planctomycetia</taxon>
        <taxon>Pirellulales</taxon>
        <taxon>Pirellulaceae</taxon>
        <taxon>Novipirellula</taxon>
    </lineage>
</organism>
<evidence type="ECO:0000256" key="2">
    <source>
        <dbReference type="ARBA" id="ARBA00022741"/>
    </source>
</evidence>
<keyword evidence="2" id="KW-0547">Nucleotide-binding</keyword>
<evidence type="ECO:0000313" key="7">
    <source>
        <dbReference type="Proteomes" id="UP000315010"/>
    </source>
</evidence>
<keyword evidence="4" id="KW-0067">ATP-binding</keyword>
<keyword evidence="3 6" id="KW-0418">Kinase</keyword>